<feature type="domain" description="ATPase BadF/BadG/BcrA/BcrD type" evidence="1">
    <location>
        <begin position="10"/>
        <end position="305"/>
    </location>
</feature>
<accession>H3SMG6</accession>
<dbReference type="PANTHER" id="PTHR43190">
    <property type="entry name" value="N-ACETYL-D-GLUCOSAMINE KINASE"/>
    <property type="match status" value="1"/>
</dbReference>
<dbReference type="PATRIC" id="fig|1131935.3.peg.4948"/>
<dbReference type="AlphaFoldDB" id="H3SMG6"/>
<evidence type="ECO:0000259" key="1">
    <source>
        <dbReference type="Pfam" id="PF01869"/>
    </source>
</evidence>
<dbReference type="InterPro" id="IPR043129">
    <property type="entry name" value="ATPase_NBD"/>
</dbReference>
<sequence length="328" mass="34725">MGEKPMSIYLGVDAGGSKTHALLVDAEGNVLGTGLSGNGNHQIDRNGAARNIRAACEAALASAGLRHEDVTFAYFGLAGADREPDYVILRPMIAELGFARHAIACDTMIGMRAGTDRPYGGVIISGTGFNSAARNRHGTELQYGGYGHLFGDGFGAGSSLAVLAFRAVIREWDGRGEATGLTPLVLKEMNYGTVEDMYTDVLDNGVSVPRDLVKCLFEAAAQGDAVAQRILEEEGTELGNAVNALIRRLNMMDDEFDVVLIGSVLMRGKGSYLQDAVAREVSRVAPKARCVRLQSDPVVGAVLSAMDEAGVIISPELDGRLKSFTFPG</sequence>
<dbReference type="SUPFAM" id="SSF53067">
    <property type="entry name" value="Actin-like ATPase domain"/>
    <property type="match status" value="2"/>
</dbReference>
<protein>
    <submittedName>
        <fullName evidence="2">BadF/BadG/BcrA/BcrD type ATPase</fullName>
    </submittedName>
</protein>
<keyword evidence="3" id="KW-1185">Reference proteome</keyword>
<dbReference type="Gene3D" id="3.30.420.40">
    <property type="match status" value="2"/>
</dbReference>
<dbReference type="PANTHER" id="PTHR43190:SF3">
    <property type="entry name" value="N-ACETYL-D-GLUCOSAMINE KINASE"/>
    <property type="match status" value="1"/>
</dbReference>
<organism evidence="2 3">
    <name type="scientific">Paenibacillus dendritiformis C454</name>
    <dbReference type="NCBI Taxonomy" id="1131935"/>
    <lineage>
        <taxon>Bacteria</taxon>
        <taxon>Bacillati</taxon>
        <taxon>Bacillota</taxon>
        <taxon>Bacilli</taxon>
        <taxon>Bacillales</taxon>
        <taxon>Paenibacillaceae</taxon>
        <taxon>Paenibacillus</taxon>
    </lineage>
</organism>
<gene>
    <name evidence="2" type="ORF">PDENDC454_23796</name>
</gene>
<dbReference type="Proteomes" id="UP000003900">
    <property type="component" value="Unassembled WGS sequence"/>
</dbReference>
<dbReference type="Pfam" id="PF01869">
    <property type="entry name" value="BcrAD_BadFG"/>
    <property type="match status" value="1"/>
</dbReference>
<dbReference type="InterPro" id="IPR052519">
    <property type="entry name" value="Euk-type_GlcNAc_Kinase"/>
</dbReference>
<name>H3SMG6_9BACL</name>
<dbReference type="STRING" id="1131935.PDENDC454_23796"/>
<dbReference type="InterPro" id="IPR002731">
    <property type="entry name" value="ATPase_BadF"/>
</dbReference>
<dbReference type="EMBL" id="AHKH01000105">
    <property type="protein sequence ID" value="EHQ59732.1"/>
    <property type="molecule type" value="Genomic_DNA"/>
</dbReference>
<reference evidence="2 3" key="1">
    <citation type="journal article" date="2012" name="J. Bacteriol.">
        <title>Genome Sequence of the Pattern-Forming Social Bacterium Paenibacillus dendritiformis C454 Chiral Morphotype.</title>
        <authorList>
            <person name="Sirota-Madi A."/>
            <person name="Olender T."/>
            <person name="Helman Y."/>
            <person name="Brainis I."/>
            <person name="Finkelshtein A."/>
            <person name="Roth D."/>
            <person name="Hagai E."/>
            <person name="Leshkowitz D."/>
            <person name="Brodsky L."/>
            <person name="Galatenko V."/>
            <person name="Nikolaev V."/>
            <person name="Gutnick D.L."/>
            <person name="Lancet D."/>
            <person name="Ben-Jacob E."/>
        </authorList>
    </citation>
    <scope>NUCLEOTIDE SEQUENCE [LARGE SCALE GENOMIC DNA]</scope>
    <source>
        <strain evidence="2 3">C454</strain>
    </source>
</reference>
<comment type="caution">
    <text evidence="2">The sequence shown here is derived from an EMBL/GenBank/DDBJ whole genome shotgun (WGS) entry which is preliminary data.</text>
</comment>
<evidence type="ECO:0000313" key="3">
    <source>
        <dbReference type="Proteomes" id="UP000003900"/>
    </source>
</evidence>
<proteinExistence type="predicted"/>
<dbReference type="CDD" id="cd24007">
    <property type="entry name" value="ASKHA_NBD_eukNAGK-like"/>
    <property type="match status" value="1"/>
</dbReference>
<evidence type="ECO:0000313" key="2">
    <source>
        <dbReference type="EMBL" id="EHQ59732.1"/>
    </source>
</evidence>